<organism evidence="2">
    <name type="scientific">Escherichia coli</name>
    <dbReference type="NCBI Taxonomy" id="562"/>
    <lineage>
        <taxon>Bacteria</taxon>
        <taxon>Pseudomonadati</taxon>
        <taxon>Pseudomonadota</taxon>
        <taxon>Gammaproteobacteria</taxon>
        <taxon>Enterobacterales</taxon>
        <taxon>Enterobacteriaceae</taxon>
        <taxon>Escherichia</taxon>
    </lineage>
</organism>
<sequence length="443" mass="50091">MILYKERSVQANVITKLMAICIVICFAMFILLLKNMLGNNGYATLLHVLAPFLSICLIAVMIFFYIKRASFISLQLMYAFAFSLIIGVPGIYLLNFRNPVKGFEIVCLWAILLNIVLYFCSYNNKTITQRKKVNKYFVVIFVIVGICQLIKTGLYFIFIVNSGVGHLAIYTEGDALVSQVPFVIRAISGMSLIMSLATFYYRASTGVRWFSFLLLASELLIGIRSKFFFSLISLIILSLYCNKELIKKRFLKISRLLYLVIGFVLFSLVSYYREGYDINFVKYMVIVLDSLSSTLAGLQDIFVLPDSQGWNRLDPHLIITQLFPISGLGFLNSTQIYKEFSVIVLGDISSGIALSSSGILESTILDVDFNFFIYLSYLLLMLSLIQHFLNSPKVFLNFIAIAMLPGFLYSIRGELILPIAYIIKSSPIIIVSNFLVSDKNADE</sequence>
<feature type="transmembrane region" description="Helical" evidence="1">
    <location>
        <begin position="12"/>
        <end position="33"/>
    </location>
</feature>
<feature type="transmembrane region" description="Helical" evidence="1">
    <location>
        <begin position="78"/>
        <end position="96"/>
    </location>
</feature>
<evidence type="ECO:0000256" key="1">
    <source>
        <dbReference type="SAM" id="Phobius"/>
    </source>
</evidence>
<keyword evidence="1" id="KW-0472">Membrane</keyword>
<accession>A0A0A8J9A3</accession>
<feature type="transmembrane region" description="Helical" evidence="1">
    <location>
        <begin position="256"/>
        <end position="272"/>
    </location>
</feature>
<proteinExistence type="predicted"/>
<gene>
    <name evidence="2" type="primary">wzy</name>
</gene>
<keyword evidence="1" id="KW-0812">Transmembrane</keyword>
<feature type="transmembrane region" description="Helical" evidence="1">
    <location>
        <begin position="102"/>
        <end position="124"/>
    </location>
</feature>
<evidence type="ECO:0000313" key="2">
    <source>
        <dbReference type="EMBL" id="BAQ01935.1"/>
    </source>
</evidence>
<keyword evidence="1" id="KW-1133">Transmembrane helix</keyword>
<feature type="transmembrane region" description="Helical" evidence="1">
    <location>
        <begin position="371"/>
        <end position="389"/>
    </location>
</feature>
<feature type="transmembrane region" description="Helical" evidence="1">
    <location>
        <begin position="417"/>
        <end position="436"/>
    </location>
</feature>
<dbReference type="AlphaFoldDB" id="A0A0A8J9A3"/>
<feature type="transmembrane region" description="Helical" evidence="1">
    <location>
        <begin position="180"/>
        <end position="201"/>
    </location>
</feature>
<reference evidence="2" key="1">
    <citation type="journal article" date="2014" name="DNA Res.">
        <title>A complete view of the genetic diversity of the Escherichia coli O-antigen biosynthesis gene cluster.</title>
        <authorList>
            <person name="Iguchi A."/>
            <person name="Iyoda S."/>
            <person name="Kikuchi T."/>
            <person name="Ogura Y."/>
            <person name="Katsura K."/>
            <person name="Ohnishi M."/>
            <person name="Hayashi T."/>
            <person name="Thomson N.R."/>
        </authorList>
    </citation>
    <scope>NUCLEOTIDE SEQUENCE</scope>
    <source>
        <strain evidence="2">E29518</strain>
    </source>
</reference>
<feature type="transmembrane region" description="Helical" evidence="1">
    <location>
        <begin position="45"/>
        <end position="66"/>
    </location>
</feature>
<protein>
    <submittedName>
        <fullName evidence="2">O-antigen polymerase</fullName>
    </submittedName>
</protein>
<dbReference type="EMBL" id="AB812074">
    <property type="protein sequence ID" value="BAQ01935.1"/>
    <property type="molecule type" value="Genomic_DNA"/>
</dbReference>
<feature type="transmembrane region" description="Helical" evidence="1">
    <location>
        <begin position="136"/>
        <end position="160"/>
    </location>
</feature>
<name>A0A0A8J9A3_ECOLX</name>
<feature type="transmembrane region" description="Helical" evidence="1">
    <location>
        <begin position="394"/>
        <end position="411"/>
    </location>
</feature>